<gene>
    <name evidence="2" type="primary">sdhB_2</name>
    <name evidence="2" type="ORF">Lqui_2310</name>
</gene>
<feature type="compositionally biased region" description="Low complexity" evidence="1">
    <location>
        <begin position="1436"/>
        <end position="1448"/>
    </location>
</feature>
<feature type="region of interest" description="Disordered" evidence="1">
    <location>
        <begin position="1395"/>
        <end position="1462"/>
    </location>
</feature>
<accession>A0A0W0XRX5</accession>
<comment type="caution">
    <text evidence="2">The sequence shown here is derived from an EMBL/GenBank/DDBJ whole genome shotgun (WGS) entry which is preliminary data.</text>
</comment>
<protein>
    <submittedName>
        <fullName evidence="2">SdhB protein, substrate of the Dot/Icm system</fullName>
    </submittedName>
</protein>
<sequence>MSSDADRTPRISELFAACKAVISSPAPDFPALTNKIKEILDSANYQDQKAAPELRAIPWNSLVKDLHELRGLRNKNALTSEDKIRASFLESRINQMALPAFSELQRSMEVADLWNTEVKSFLALADVILPAEPIAKVAVVPAAVETAPALPLFMTIRNARTALNERLKTSLSAPISEQLTPNEEGVPYTDLDKDPPQVASIKKLINSLYYAENAAKAEIWQKIDSSSKLGMVHSVLSNQIQIAHDLYNVYKALDSFNEAAPEIRELLRENMDLIQPVYNNLASAVQALGLQEKYEHLDLAGGAGLLLGEGVNALQEGDKTTLQGNVLSGLLNQLPRLLNSAATAINPDTRQSPEALQTSAKKQQAIGQLIDAVFSDKHTLSALPSARKAIKGLKEINERLVAEGNNLSEETIKAYIKWGNEGLTALITLADDFERRNYLKPGTLSDPIVEQATVLRDAIEARIAQSEAVKKLPDANAADVLRVAKVGSAKSFIAQSRIHALDESRVASYTEIQELEFKASQAKEFFDLLNQYAGKNLADISLEDKQRLKQSYQVIQSAVATFNVELDKQIVSALNATEAPPAAGRFAGFWKGVEKLKKADISGLMNDIGGYWHGEVNLVGGLRQKILKYYDDKQNAENLKLEIINEAEFSLAEKFKGKIVPYEEVLAARDQKALLAPETTAALSGQGVMGLDALERVEQILPTMLDTIKKAVDSSEAVSENDLTYLKSEYLRLQATIYHTNKELDAKITAALNSGDKAQLAEINADLRHPDFFRELNTRKLFLTDLSNKEREPLPAVDKLSPVQVSSINNLRGNFAAIQEMELSTSIGKLSEYVRTTRINNLSTQVNDRIQMPPHAEDPADPKVVKQIKDLENNLYNLQKALAAFEQMNNDDSLVTKLTVLKDVLMQLKASWNTLNSMTPELKEQYASVAKVLTSYSSVVSPAQVQSQSAQELQAARSNIQKGVDGLFAASAYVADKQQQLADYFGLEVDKGRKFKGYTREQLANPETMKKEADKILRGLEKLSEGSQVGGLWKSKGLLAQLKRFGEQMGELGATVGDIATAKAGTLKTQLYQGVLAEISRMEDDLYLKPGTMLLPTMQKLNVFFESMLSELDLPYEDKLAIIQQDQFMTILKAETASRMAQLNDDLNKASSPQEKTDIEFKMQALSNKLSYLNEVGNAYSEDYSERKGKILDSEFEKLLSKVYIPAIVQSGKGLNEPFKTQYINELRTYYKNNRDKLISEGQADSLSMDDLKMGLDNIQTNQYKAYRFVDNVTHIINDHMSKIKPGENKDLSEFGEKLVDKFRDPAVPINMRYNEAKNLENNSQFKEIAAKSSKGLGLLYALKSFFRSVSYVLSQSIMHKMSMRESYQAYKEIQKIQRGEALREAYLSFKDNLGTEDSTKKDSLDDVDNPAQEREKDIEKTDKFRDALNHMRPQSVEPAVEAANNAPAEEDNSSAEIARPG</sequence>
<dbReference type="Proteomes" id="UP000054618">
    <property type="component" value="Unassembled WGS sequence"/>
</dbReference>
<evidence type="ECO:0000256" key="1">
    <source>
        <dbReference type="SAM" id="MobiDB-lite"/>
    </source>
</evidence>
<dbReference type="RefSeq" id="WP_058508399.1">
    <property type="nucleotide sequence ID" value="NZ_CAAAIK010000026.1"/>
</dbReference>
<dbReference type="OrthoDB" id="5631823at2"/>
<keyword evidence="3" id="KW-1185">Reference proteome</keyword>
<feature type="compositionally biased region" description="Basic and acidic residues" evidence="1">
    <location>
        <begin position="1412"/>
        <end position="1430"/>
    </location>
</feature>
<evidence type="ECO:0000313" key="2">
    <source>
        <dbReference type="EMBL" id="KTD47384.1"/>
    </source>
</evidence>
<dbReference type="STRING" id="45073.Lqui_2310"/>
<dbReference type="PATRIC" id="fig|45073.5.peg.2440"/>
<proteinExistence type="predicted"/>
<organism evidence="2 3">
    <name type="scientific">Legionella quinlivanii</name>
    <dbReference type="NCBI Taxonomy" id="45073"/>
    <lineage>
        <taxon>Bacteria</taxon>
        <taxon>Pseudomonadati</taxon>
        <taxon>Pseudomonadota</taxon>
        <taxon>Gammaproteobacteria</taxon>
        <taxon>Legionellales</taxon>
        <taxon>Legionellaceae</taxon>
        <taxon>Legionella</taxon>
    </lineage>
</organism>
<dbReference type="EMBL" id="LNYS01000020">
    <property type="protein sequence ID" value="KTD47384.1"/>
    <property type="molecule type" value="Genomic_DNA"/>
</dbReference>
<evidence type="ECO:0000313" key="3">
    <source>
        <dbReference type="Proteomes" id="UP000054618"/>
    </source>
</evidence>
<reference evidence="2 3" key="1">
    <citation type="submission" date="2015-11" db="EMBL/GenBank/DDBJ databases">
        <title>Genomic analysis of 38 Legionella species identifies large and diverse effector repertoires.</title>
        <authorList>
            <person name="Burstein D."/>
            <person name="Amaro F."/>
            <person name="Zusman T."/>
            <person name="Lifshitz Z."/>
            <person name="Cohen O."/>
            <person name="Gilbert J.A."/>
            <person name="Pupko T."/>
            <person name="Shuman H.A."/>
            <person name="Segal G."/>
        </authorList>
    </citation>
    <scope>NUCLEOTIDE SEQUENCE [LARGE SCALE GENOMIC DNA]</scope>
    <source>
        <strain evidence="2 3">CDC#1442-AUS-E</strain>
    </source>
</reference>
<name>A0A0W0XRX5_9GAMM</name>